<feature type="compositionally biased region" description="Polar residues" evidence="1">
    <location>
        <begin position="61"/>
        <end position="71"/>
    </location>
</feature>
<dbReference type="RefSeq" id="WP_340542256.1">
    <property type="nucleotide sequence ID" value="NZ_JBBLXS010000771.1"/>
</dbReference>
<dbReference type="EMBL" id="JBBLXS010000771">
    <property type="protein sequence ID" value="MEK0188815.1"/>
    <property type="molecule type" value="Genomic_DNA"/>
</dbReference>
<dbReference type="Proteomes" id="UP001384579">
    <property type="component" value="Unassembled WGS sequence"/>
</dbReference>
<reference evidence="2 3" key="1">
    <citation type="journal article" date="2020" name="Harmful Algae">
        <title>Molecular and morphological characterization of a novel dihydroanatoxin-a producing Microcoleus species (cyanobacteria) from the Russian River, California, USA.</title>
        <authorList>
            <person name="Conklin K.Y."/>
            <person name="Stancheva R."/>
            <person name="Otten T.G."/>
            <person name="Fadness R."/>
            <person name="Boyer G.L."/>
            <person name="Read B."/>
            <person name="Zhang X."/>
            <person name="Sheath R.G."/>
        </authorList>
    </citation>
    <scope>NUCLEOTIDE SEQUENCE [LARGE SCALE GENOMIC DNA]</scope>
    <source>
        <strain evidence="2 3">PTRS2</strain>
    </source>
</reference>
<feature type="compositionally biased region" description="Pro residues" evidence="1">
    <location>
        <begin position="99"/>
        <end position="117"/>
    </location>
</feature>
<feature type="region of interest" description="Disordered" evidence="1">
    <location>
        <begin position="61"/>
        <end position="81"/>
    </location>
</feature>
<accession>A0ABU8YWT3</accession>
<evidence type="ECO:0000313" key="3">
    <source>
        <dbReference type="Proteomes" id="UP001384579"/>
    </source>
</evidence>
<gene>
    <name evidence="2" type="ORF">WMG39_28790</name>
</gene>
<comment type="caution">
    <text evidence="2">The sequence shown here is derived from an EMBL/GenBank/DDBJ whole genome shotgun (WGS) entry which is preliminary data.</text>
</comment>
<feature type="region of interest" description="Disordered" evidence="1">
    <location>
        <begin position="97"/>
        <end position="124"/>
    </location>
</feature>
<feature type="non-terminal residue" evidence="2">
    <location>
        <position position="1"/>
    </location>
</feature>
<organism evidence="2 3">
    <name type="scientific">Microcoleus anatoxicus PTRS2</name>
    <dbReference type="NCBI Taxonomy" id="2705321"/>
    <lineage>
        <taxon>Bacteria</taxon>
        <taxon>Bacillati</taxon>
        <taxon>Cyanobacteriota</taxon>
        <taxon>Cyanophyceae</taxon>
        <taxon>Oscillatoriophycideae</taxon>
        <taxon>Oscillatoriales</taxon>
        <taxon>Microcoleaceae</taxon>
        <taxon>Microcoleus</taxon>
        <taxon>Microcoleus anatoxicus</taxon>
    </lineage>
</organism>
<sequence>FQMEFPASDGSKYTVVFQDDADGRFVESVIFVPNRTTGVRGSTTRFSRDGTRADITVEGSNETARIENQPSKEPGKPDQGVISRLKDGQIIDTVTVPLPIEPTPTSPTPEPPKPTTPPTVGTPDFTKDCESVKKFCEGTGKIAKVVDFAANALVLGGLLFAVPSGGTSAALDVLGLGLKGVSTALKVVDYSCKLLTGSDKDLGDAVIDEVKGIGVEKVIKSSGLAEDLEKAVGGTLDLSKSSKDLIDSFGKEKPTEPSKTNFLPQIRKFLADKTGIPFDFCDRPATTPAPAPTCLPGGGSIFKTELIPETIPYGQTAQYKITYCDPKGEIDNIHIELNAGTGTQTKDIPLSSASGTVSFEIRNKPNALGDCYDLNFEKGIGVSLSVSATSGGRRLVSFGNFRDVLVSGNLPNAMGLSSYCDAELV</sequence>
<evidence type="ECO:0000313" key="2">
    <source>
        <dbReference type="EMBL" id="MEK0188815.1"/>
    </source>
</evidence>
<protein>
    <submittedName>
        <fullName evidence="2">Uncharacterized protein</fullName>
    </submittedName>
</protein>
<keyword evidence="3" id="KW-1185">Reference proteome</keyword>
<proteinExistence type="predicted"/>
<name>A0ABU8YWT3_9CYAN</name>
<evidence type="ECO:0000256" key="1">
    <source>
        <dbReference type="SAM" id="MobiDB-lite"/>
    </source>
</evidence>